<dbReference type="Proteomes" id="UP001331761">
    <property type="component" value="Unassembled WGS sequence"/>
</dbReference>
<evidence type="ECO:0000256" key="1">
    <source>
        <dbReference type="SAM" id="MobiDB-lite"/>
    </source>
</evidence>
<feature type="region of interest" description="Disordered" evidence="1">
    <location>
        <begin position="92"/>
        <end position="178"/>
    </location>
</feature>
<name>A0AAN8EX68_TRICO</name>
<comment type="caution">
    <text evidence="2">The sequence shown here is derived from an EMBL/GenBank/DDBJ whole genome shotgun (WGS) entry which is preliminary data.</text>
</comment>
<accession>A0AAN8EX68</accession>
<keyword evidence="3" id="KW-1185">Reference proteome</keyword>
<dbReference type="AlphaFoldDB" id="A0AAN8EX68"/>
<proteinExistence type="predicted"/>
<organism evidence="2 3">
    <name type="scientific">Trichostrongylus colubriformis</name>
    <name type="common">Black scour worm</name>
    <dbReference type="NCBI Taxonomy" id="6319"/>
    <lineage>
        <taxon>Eukaryota</taxon>
        <taxon>Metazoa</taxon>
        <taxon>Ecdysozoa</taxon>
        <taxon>Nematoda</taxon>
        <taxon>Chromadorea</taxon>
        <taxon>Rhabditida</taxon>
        <taxon>Rhabditina</taxon>
        <taxon>Rhabditomorpha</taxon>
        <taxon>Strongyloidea</taxon>
        <taxon>Trichostrongylidae</taxon>
        <taxon>Trichostrongylus</taxon>
    </lineage>
</organism>
<evidence type="ECO:0000313" key="2">
    <source>
        <dbReference type="EMBL" id="KAK5966245.1"/>
    </source>
</evidence>
<reference evidence="2 3" key="1">
    <citation type="submission" date="2019-10" db="EMBL/GenBank/DDBJ databases">
        <title>Assembly and Annotation for the nematode Trichostrongylus colubriformis.</title>
        <authorList>
            <person name="Martin J."/>
        </authorList>
    </citation>
    <scope>NUCLEOTIDE SEQUENCE [LARGE SCALE GENOMIC DNA]</scope>
    <source>
        <strain evidence="2">G859</strain>
        <tissue evidence="2">Whole worm</tissue>
    </source>
</reference>
<evidence type="ECO:0000313" key="3">
    <source>
        <dbReference type="Proteomes" id="UP001331761"/>
    </source>
</evidence>
<protein>
    <submittedName>
        <fullName evidence="2">Uncharacterized protein</fullName>
    </submittedName>
</protein>
<sequence>MIIGDDLYDITTEERDTTALPALLPTRLDARVVAVGFDATDLTGIVKENGVAVSVPYDFTSQDVQNVVNAVLMSSVSSTTTLPSTVITTLTSSTTQGSSTVTSTTAMPSSTTSPMPSSTTTVVASTTAGSTSTTAVPSTTTPTTSTTTVSTSTSNPSTTITSTALTPTTTSSPSTTTSQEKYFIGNTSRSIFESPAQFSAGLSVYGYVDEPFPNAGLNDMKTSYQQFSNLLTSKMIIKEDDYDLTTDDAINSLNSSPRINGGIDGINCVIFFSAQRDTTALPALLPALLDARIVAVGFDATDLSGIVKENGKAVSVPYDFTAQDVQNVVDAVLS</sequence>
<dbReference type="EMBL" id="WIXE01023677">
    <property type="protein sequence ID" value="KAK5966245.1"/>
    <property type="molecule type" value="Genomic_DNA"/>
</dbReference>
<gene>
    <name evidence="2" type="ORF">GCK32_005419</name>
</gene>